<dbReference type="EMBL" id="CP014870">
    <property type="protein sequence ID" value="ANJ54015.1"/>
    <property type="molecule type" value="Genomic_DNA"/>
</dbReference>
<feature type="compositionally biased region" description="Polar residues" evidence="1">
    <location>
        <begin position="1"/>
        <end position="10"/>
    </location>
</feature>
<accession>A0A191YMA2</accession>
<reference evidence="2 3" key="1">
    <citation type="journal article" date="2018" name="Syst. Appl. Microbiol.">
        <title>Pseudomonas silesiensis sp. nov. strain A3T isolated from a biological pesticide sewage treatment plant and analysis of the complete genome sequence.</title>
        <authorList>
            <person name="Kaminski M.A."/>
            <person name="Furmanczyk E.M."/>
            <person name="Sobczak A."/>
            <person name="Dziembowski A."/>
            <person name="Lipinski L."/>
        </authorList>
    </citation>
    <scope>NUCLEOTIDE SEQUENCE [LARGE SCALE GENOMIC DNA]</scope>
    <source>
        <strain evidence="2 3">A3</strain>
    </source>
</reference>
<feature type="region of interest" description="Disordered" evidence="1">
    <location>
        <begin position="1"/>
        <end position="21"/>
    </location>
</feature>
<evidence type="ECO:0000313" key="2">
    <source>
        <dbReference type="EMBL" id="ANJ54015.1"/>
    </source>
</evidence>
<evidence type="ECO:0000256" key="1">
    <source>
        <dbReference type="SAM" id="MobiDB-lite"/>
    </source>
</evidence>
<proteinExistence type="predicted"/>
<keyword evidence="3" id="KW-1185">Reference proteome</keyword>
<sequence length="177" mass="19185">MPAPSVTASEIPSVPAPAPTASQRPLANYWVASAVKLPAPDALGLRTFKGRQYVDVPGGGVVQIEADPDTGLYRAKLPSELQASGPVLVRDPESTLWYSLDDVEPTTYSLTNTRLEAFRTSLDFTGVEPGSDGLYRRETAIDVVSQRSDKCFDLLRVEGWVQVCGTRFRAAQAVDSR</sequence>
<protein>
    <submittedName>
        <fullName evidence="2">Uncharacterized protein</fullName>
    </submittedName>
</protein>
<dbReference type="KEGG" id="psil:PMA3_02155"/>
<gene>
    <name evidence="2" type="ORF">PMA3_02155</name>
</gene>
<evidence type="ECO:0000313" key="3">
    <source>
        <dbReference type="Proteomes" id="UP000078354"/>
    </source>
</evidence>
<name>A0A191YMA2_9PSED</name>
<organism evidence="2 3">
    <name type="scientific">Pseudomonas silesiensis</name>
    <dbReference type="NCBI Taxonomy" id="1853130"/>
    <lineage>
        <taxon>Bacteria</taxon>
        <taxon>Pseudomonadati</taxon>
        <taxon>Pseudomonadota</taxon>
        <taxon>Gammaproteobacteria</taxon>
        <taxon>Pseudomonadales</taxon>
        <taxon>Pseudomonadaceae</taxon>
        <taxon>Pseudomonas</taxon>
    </lineage>
</organism>
<dbReference type="Proteomes" id="UP000078354">
    <property type="component" value="Chromosome"/>
</dbReference>
<dbReference type="AlphaFoldDB" id="A0A191YMA2"/>